<protein>
    <submittedName>
        <fullName evidence="1">DUF4380 domain-containing protein</fullName>
    </submittedName>
</protein>
<comment type="caution">
    <text evidence="1">The sequence shown here is derived from an EMBL/GenBank/DDBJ whole genome shotgun (WGS) entry which is preliminary data.</text>
</comment>
<sequence length="269" mass="29336">MKNLTNEQYTLSVDLAGGRVMEFSLAGKNHLADAALFPGSTIWTAPQSDWDWPPPPALDSEPYSVVHSDEQTLELTSAVCPQLNIRLTKTFSAIPHGFRVTTSINNVSSQTQTYAAWQVSRVLGGHTYFYSATGPLPNSNLPLQREGSVFLYEHNPKLLIEGVKCFANNSGGWIANIFAGQIFIKRFPKLDAADVAPGEGEVEVYAFDSESNPYVEVEVQGPYTTIASGEQTSWAVDWWLIPVPDDFPPLGAIAEVGQALAQMVQGVSE</sequence>
<dbReference type="InterPro" id="IPR025488">
    <property type="entry name" value="DUF4380"/>
</dbReference>
<dbReference type="RefSeq" id="WP_303491768.1">
    <property type="nucleotide sequence ID" value="NZ_JAUOPB010000003.1"/>
</dbReference>
<dbReference type="Pfam" id="PF14315">
    <property type="entry name" value="DUF4380"/>
    <property type="match status" value="1"/>
</dbReference>
<dbReference type="AlphaFoldDB" id="A0AAW7X3P6"/>
<gene>
    <name evidence="1" type="ORF">Q4521_05930</name>
</gene>
<evidence type="ECO:0000313" key="1">
    <source>
        <dbReference type="EMBL" id="MDO6422004.1"/>
    </source>
</evidence>
<accession>A0AAW7X3P6</accession>
<dbReference type="Proteomes" id="UP001169760">
    <property type="component" value="Unassembled WGS sequence"/>
</dbReference>
<name>A0AAW7X3P6_9GAMM</name>
<organism evidence="1 2">
    <name type="scientific">Saccharophagus degradans</name>
    <dbReference type="NCBI Taxonomy" id="86304"/>
    <lineage>
        <taxon>Bacteria</taxon>
        <taxon>Pseudomonadati</taxon>
        <taxon>Pseudomonadota</taxon>
        <taxon>Gammaproteobacteria</taxon>
        <taxon>Cellvibrionales</taxon>
        <taxon>Cellvibrionaceae</taxon>
        <taxon>Saccharophagus</taxon>
    </lineage>
</organism>
<proteinExistence type="predicted"/>
<evidence type="ECO:0000313" key="2">
    <source>
        <dbReference type="Proteomes" id="UP001169760"/>
    </source>
</evidence>
<dbReference type="EMBL" id="JAUOPB010000003">
    <property type="protein sequence ID" value="MDO6422004.1"/>
    <property type="molecule type" value="Genomic_DNA"/>
</dbReference>
<reference evidence="1" key="1">
    <citation type="submission" date="2023-07" db="EMBL/GenBank/DDBJ databases">
        <title>Genome content predicts the carbon catabolic preferences of heterotrophic bacteria.</title>
        <authorList>
            <person name="Gralka M."/>
        </authorList>
    </citation>
    <scope>NUCLEOTIDE SEQUENCE</scope>
    <source>
        <strain evidence="1">I3M17_2</strain>
    </source>
</reference>